<dbReference type="RefSeq" id="WP_019973910.1">
    <property type="nucleotide sequence ID" value="NZ_BJXC01000002.1"/>
</dbReference>
<accession>A0A511NDA6</accession>
<reference evidence="1 2" key="1">
    <citation type="submission" date="2019-07" db="EMBL/GenBank/DDBJ databases">
        <title>Whole genome shotgun sequence of Empedobacter brevis NBRC 14943.</title>
        <authorList>
            <person name="Hosoyama A."/>
            <person name="Uohara A."/>
            <person name="Ohji S."/>
            <person name="Ichikawa N."/>
        </authorList>
    </citation>
    <scope>NUCLEOTIDE SEQUENCE [LARGE SCALE GENOMIC DNA]</scope>
    <source>
        <strain evidence="1 2">NBRC 14943</strain>
    </source>
</reference>
<evidence type="ECO:0000313" key="2">
    <source>
        <dbReference type="Proteomes" id="UP000321245"/>
    </source>
</evidence>
<dbReference type="OrthoDB" id="1454316at2"/>
<organism evidence="1 2">
    <name type="scientific">Empedobacter brevis NBRC 14943 = ATCC 43319</name>
    <dbReference type="NCBI Taxonomy" id="1218108"/>
    <lineage>
        <taxon>Bacteria</taxon>
        <taxon>Pseudomonadati</taxon>
        <taxon>Bacteroidota</taxon>
        <taxon>Flavobacteriia</taxon>
        <taxon>Flavobacteriales</taxon>
        <taxon>Weeksellaceae</taxon>
        <taxon>Empedobacter</taxon>
    </lineage>
</organism>
<dbReference type="Proteomes" id="UP000321245">
    <property type="component" value="Unassembled WGS sequence"/>
</dbReference>
<dbReference type="EMBL" id="BJXC01000002">
    <property type="protein sequence ID" value="GEM50804.1"/>
    <property type="molecule type" value="Genomic_DNA"/>
</dbReference>
<dbReference type="GeneID" id="84648684"/>
<sequence>MSYKPVKTKQAIISGAVVLCVMSSCQNRENQLQEGGFWKYSDGFYIGDVLDFNKPLNRLNKDTIYQNDIPKAILVNIETRILSGDKRLHIKDPVTSNTGIYVSK</sequence>
<protein>
    <submittedName>
        <fullName evidence="1">Uncharacterized protein</fullName>
    </submittedName>
</protein>
<name>A0A511NDA6_9FLAO</name>
<keyword evidence="2" id="KW-1185">Reference proteome</keyword>
<gene>
    <name evidence="1" type="ORF">EB1_05940</name>
</gene>
<dbReference type="PROSITE" id="PS51257">
    <property type="entry name" value="PROKAR_LIPOPROTEIN"/>
    <property type="match status" value="1"/>
</dbReference>
<dbReference type="STRING" id="1218108.GCA_000382425_00402"/>
<comment type="caution">
    <text evidence="1">The sequence shown here is derived from an EMBL/GenBank/DDBJ whole genome shotgun (WGS) entry which is preliminary data.</text>
</comment>
<evidence type="ECO:0000313" key="1">
    <source>
        <dbReference type="EMBL" id="GEM50804.1"/>
    </source>
</evidence>
<dbReference type="AlphaFoldDB" id="A0A511NDA6"/>
<proteinExistence type="predicted"/>